<reference evidence="2" key="1">
    <citation type="submission" date="2021-02" db="EMBL/GenBank/DDBJ databases">
        <authorList>
            <person name="Nowell W R."/>
        </authorList>
    </citation>
    <scope>NUCLEOTIDE SEQUENCE</scope>
</reference>
<dbReference type="InterPro" id="IPR046541">
    <property type="entry name" value="DUF6606"/>
</dbReference>
<dbReference type="AlphaFoldDB" id="A0A820J7V2"/>
<evidence type="ECO:0000313" key="3">
    <source>
        <dbReference type="Proteomes" id="UP000663874"/>
    </source>
</evidence>
<proteinExistence type="predicted"/>
<feature type="domain" description="DUF6606" evidence="1">
    <location>
        <begin position="27"/>
        <end position="184"/>
    </location>
</feature>
<organism evidence="2 3">
    <name type="scientific">Rotaria sordida</name>
    <dbReference type="NCBI Taxonomy" id="392033"/>
    <lineage>
        <taxon>Eukaryota</taxon>
        <taxon>Metazoa</taxon>
        <taxon>Spiralia</taxon>
        <taxon>Gnathifera</taxon>
        <taxon>Rotifera</taxon>
        <taxon>Eurotatoria</taxon>
        <taxon>Bdelloidea</taxon>
        <taxon>Philodinida</taxon>
        <taxon>Philodinidae</taxon>
        <taxon>Rotaria</taxon>
    </lineage>
</organism>
<comment type="caution">
    <text evidence="2">The sequence shown here is derived from an EMBL/GenBank/DDBJ whole genome shotgun (WGS) entry which is preliminary data.</text>
</comment>
<sequence>MLSKRPRLTSAYDNHGILHSKEINESILNHLFLPHGLSPSAYADSLIQSNHENEYKILECMNKYFQCLDTKNELPILSIIKTCTERWSIIQNTKNCSVPLLQSTIQKLSSGDFLPLYFHAQNAAILIEIDENSLNQPLISSWQVLLPAETITSSLEPHLSCFPVPTFRLPDQSQLLSSVHCELLLEFMNNTIEYSK</sequence>
<protein>
    <recommendedName>
        <fullName evidence="1">DUF6606 domain-containing protein</fullName>
    </recommendedName>
</protein>
<evidence type="ECO:0000259" key="1">
    <source>
        <dbReference type="Pfam" id="PF20255"/>
    </source>
</evidence>
<dbReference type="Proteomes" id="UP000663874">
    <property type="component" value="Unassembled WGS sequence"/>
</dbReference>
<evidence type="ECO:0000313" key="2">
    <source>
        <dbReference type="EMBL" id="CAF4321471.1"/>
    </source>
</evidence>
<accession>A0A820J7V2</accession>
<name>A0A820J7V2_9BILA</name>
<dbReference type="EMBL" id="CAJOBE010039535">
    <property type="protein sequence ID" value="CAF4321471.1"/>
    <property type="molecule type" value="Genomic_DNA"/>
</dbReference>
<feature type="non-terminal residue" evidence="2">
    <location>
        <position position="196"/>
    </location>
</feature>
<dbReference type="Pfam" id="PF20255">
    <property type="entry name" value="DUF6606"/>
    <property type="match status" value="1"/>
</dbReference>
<gene>
    <name evidence="2" type="ORF">FNK824_LOCUS41359</name>
</gene>